<reference evidence="1" key="1">
    <citation type="journal article" date="2021" name="Proc. Natl. Acad. Sci. U.S.A.">
        <title>A Catalog of Tens of Thousands of Viruses from Human Metagenomes Reveals Hidden Associations with Chronic Diseases.</title>
        <authorList>
            <person name="Tisza M.J."/>
            <person name="Buck C.B."/>
        </authorList>
    </citation>
    <scope>NUCLEOTIDE SEQUENCE</scope>
    <source>
        <strain evidence="1">CtLnO19</strain>
    </source>
</reference>
<accession>A0A8S5P1K0</accession>
<name>A0A8S5P1K0_9CAUD</name>
<dbReference type="EMBL" id="BK015301">
    <property type="protein sequence ID" value="DAE00339.1"/>
    <property type="molecule type" value="Genomic_DNA"/>
</dbReference>
<proteinExistence type="predicted"/>
<sequence>MPTVLQSYQHRLRKNAVSRRKNIISGTLYYSVIRIVESSRVAKRHYSLLPITPQWVVGSNE</sequence>
<organism evidence="1">
    <name type="scientific">Myoviridae sp. ctLnO19</name>
    <dbReference type="NCBI Taxonomy" id="2825085"/>
    <lineage>
        <taxon>Viruses</taxon>
        <taxon>Duplodnaviria</taxon>
        <taxon>Heunggongvirae</taxon>
        <taxon>Uroviricota</taxon>
        <taxon>Caudoviricetes</taxon>
    </lineage>
</organism>
<evidence type="ECO:0000313" key="1">
    <source>
        <dbReference type="EMBL" id="DAE00339.1"/>
    </source>
</evidence>
<protein>
    <submittedName>
        <fullName evidence="1">Uncharacterized protein</fullName>
    </submittedName>
</protein>